<dbReference type="Proteomes" id="UP001230951">
    <property type="component" value="Unassembled WGS sequence"/>
</dbReference>
<dbReference type="EMBL" id="JAUSTF010000004">
    <property type="protein sequence ID" value="MDQ0180945.1"/>
    <property type="molecule type" value="Genomic_DNA"/>
</dbReference>
<protein>
    <submittedName>
        <fullName evidence="1">Uncharacterized protein</fullName>
    </submittedName>
</protein>
<dbReference type="EMBL" id="JAUSRG010000003">
    <property type="protein sequence ID" value="MDP9904626.1"/>
    <property type="molecule type" value="Genomic_DNA"/>
</dbReference>
<reference evidence="1 3" key="1">
    <citation type="submission" date="2023-07" db="EMBL/GenBank/DDBJ databases">
        <title>Sorghum-associated microbial communities from plants grown in Nebraska, USA.</title>
        <authorList>
            <person name="Schachtman D."/>
        </authorList>
    </citation>
    <scope>NUCLEOTIDE SEQUENCE</scope>
    <source>
        <strain evidence="1">DS1006</strain>
        <strain evidence="2 3">DS1016</strain>
    </source>
</reference>
<proteinExistence type="predicted"/>
<organism evidence="1 4">
    <name type="scientific">Arthrobacter bambusae</name>
    <dbReference type="NCBI Taxonomy" id="1338426"/>
    <lineage>
        <taxon>Bacteria</taxon>
        <taxon>Bacillati</taxon>
        <taxon>Actinomycetota</taxon>
        <taxon>Actinomycetes</taxon>
        <taxon>Micrococcales</taxon>
        <taxon>Micrococcaceae</taxon>
        <taxon>Arthrobacter</taxon>
    </lineage>
</organism>
<evidence type="ECO:0000313" key="2">
    <source>
        <dbReference type="EMBL" id="MDQ0180945.1"/>
    </source>
</evidence>
<evidence type="ECO:0000313" key="3">
    <source>
        <dbReference type="Proteomes" id="UP001230951"/>
    </source>
</evidence>
<comment type="caution">
    <text evidence="1">The sequence shown here is derived from an EMBL/GenBank/DDBJ whole genome shotgun (WGS) entry which is preliminary data.</text>
</comment>
<name>A0AAW8DFF1_9MICC</name>
<sequence>MIPEKGVVLLEATDDRGDGSPCGLQLGVPCSPAGVVEPDDSMLHVSATIAAIGVSLTSLQPGWLAFLIRGPVVVPGGSVTNRVLGGHLLAWWMAVTRVPAVAVIAARERKK</sequence>
<keyword evidence="3" id="KW-1185">Reference proteome</keyword>
<gene>
    <name evidence="1" type="ORF">J2S90_001581</name>
    <name evidence="2" type="ORF">J2S93_002372</name>
</gene>
<dbReference type="AlphaFoldDB" id="A0AAW8DFF1"/>
<dbReference type="Proteomes" id="UP001242995">
    <property type="component" value="Unassembled WGS sequence"/>
</dbReference>
<accession>A0AAW8DFF1</accession>
<evidence type="ECO:0000313" key="4">
    <source>
        <dbReference type="Proteomes" id="UP001242995"/>
    </source>
</evidence>
<dbReference type="RefSeq" id="WP_306972573.1">
    <property type="nucleotide sequence ID" value="NZ_JAUSSX010000004.1"/>
</dbReference>
<evidence type="ECO:0000313" key="1">
    <source>
        <dbReference type="EMBL" id="MDP9904626.1"/>
    </source>
</evidence>